<evidence type="ECO:0000313" key="3">
    <source>
        <dbReference type="EMBL" id="ADV61497.1"/>
    </source>
</evidence>
<dbReference type="KEGG" id="ipa:Isop_0908"/>
<accession>E8R2Z3</accession>
<protein>
    <recommendedName>
        <fullName evidence="5">Protein BatD</fullName>
    </recommendedName>
</protein>
<feature type="compositionally biased region" description="Polar residues" evidence="1">
    <location>
        <begin position="9"/>
        <end position="21"/>
    </location>
</feature>
<dbReference type="RefSeq" id="WP_013563786.1">
    <property type="nucleotide sequence ID" value="NC_014962.1"/>
</dbReference>
<evidence type="ECO:0000256" key="1">
    <source>
        <dbReference type="SAM" id="MobiDB-lite"/>
    </source>
</evidence>
<dbReference type="eggNOG" id="COG0457">
    <property type="taxonomic scope" value="Bacteria"/>
</dbReference>
<dbReference type="EMBL" id="CP002353">
    <property type="protein sequence ID" value="ADV61497.1"/>
    <property type="molecule type" value="Genomic_DNA"/>
</dbReference>
<keyword evidence="2" id="KW-0472">Membrane</keyword>
<proteinExistence type="predicted"/>
<gene>
    <name evidence="3" type="ordered locus">Isop_0908</name>
</gene>
<dbReference type="Proteomes" id="UP000008631">
    <property type="component" value="Chromosome"/>
</dbReference>
<keyword evidence="2" id="KW-0812">Transmembrane</keyword>
<dbReference type="HOGENOM" id="CLU_609395_0_0_0"/>
<evidence type="ECO:0000256" key="2">
    <source>
        <dbReference type="SAM" id="Phobius"/>
    </source>
</evidence>
<feature type="transmembrane region" description="Helical" evidence="2">
    <location>
        <begin position="284"/>
        <end position="302"/>
    </location>
</feature>
<dbReference type="AlphaFoldDB" id="E8R2Z3"/>
<reference key="1">
    <citation type="submission" date="2010-11" db="EMBL/GenBank/DDBJ databases">
        <title>The complete sequence of chromosome of Isophaera pallida ATCC 43644.</title>
        <authorList>
            <consortium name="US DOE Joint Genome Institute (JGI-PGF)"/>
            <person name="Lucas S."/>
            <person name="Copeland A."/>
            <person name="Lapidus A."/>
            <person name="Bruce D."/>
            <person name="Goodwin L."/>
            <person name="Pitluck S."/>
            <person name="Kyrpides N."/>
            <person name="Mavromatis K."/>
            <person name="Pagani I."/>
            <person name="Ivanova N."/>
            <person name="Saunders E."/>
            <person name="Brettin T."/>
            <person name="Detter J.C."/>
            <person name="Han C."/>
            <person name="Tapia R."/>
            <person name="Land M."/>
            <person name="Hauser L."/>
            <person name="Markowitz V."/>
            <person name="Cheng J.-F."/>
            <person name="Hugenholtz P."/>
            <person name="Woyke T."/>
            <person name="Wu D."/>
            <person name="Eisen J.A."/>
        </authorList>
    </citation>
    <scope>NUCLEOTIDE SEQUENCE</scope>
    <source>
        <strain>ATCC 43644</strain>
    </source>
</reference>
<evidence type="ECO:0000313" key="4">
    <source>
        <dbReference type="Proteomes" id="UP000008631"/>
    </source>
</evidence>
<keyword evidence="2" id="KW-1133">Transmembrane helix</keyword>
<evidence type="ECO:0008006" key="5">
    <source>
        <dbReference type="Google" id="ProtNLM"/>
    </source>
</evidence>
<keyword evidence="4" id="KW-1185">Reference proteome</keyword>
<organism evidence="3 4">
    <name type="scientific">Isosphaera pallida (strain ATCC 43644 / DSM 9630 / IS1B)</name>
    <dbReference type="NCBI Taxonomy" id="575540"/>
    <lineage>
        <taxon>Bacteria</taxon>
        <taxon>Pseudomonadati</taxon>
        <taxon>Planctomycetota</taxon>
        <taxon>Planctomycetia</taxon>
        <taxon>Isosphaerales</taxon>
        <taxon>Isosphaeraceae</taxon>
        <taxon>Isosphaera</taxon>
    </lineage>
</organism>
<feature type="region of interest" description="Disordered" evidence="1">
    <location>
        <begin position="1"/>
        <end position="21"/>
    </location>
</feature>
<name>E8R2Z3_ISOPI</name>
<dbReference type="STRING" id="575540.Isop_0908"/>
<reference evidence="3 4" key="2">
    <citation type="journal article" date="2011" name="Stand. Genomic Sci.">
        <title>Complete genome sequence of Isosphaera pallida type strain (IS1B).</title>
        <authorList>
            <consortium name="US DOE Joint Genome Institute (JGI-PGF)"/>
            <person name="Goker M."/>
            <person name="Cleland D."/>
            <person name="Saunders E."/>
            <person name="Lapidus A."/>
            <person name="Nolan M."/>
            <person name="Lucas S."/>
            <person name="Hammon N."/>
            <person name="Deshpande S."/>
            <person name="Cheng J.F."/>
            <person name="Tapia R."/>
            <person name="Han C."/>
            <person name="Goodwin L."/>
            <person name="Pitluck S."/>
            <person name="Liolios K."/>
            <person name="Pagani I."/>
            <person name="Ivanova N."/>
            <person name="Mavromatis K."/>
            <person name="Pati A."/>
            <person name="Chen A."/>
            <person name="Palaniappan K."/>
            <person name="Land M."/>
            <person name="Hauser L."/>
            <person name="Chang Y.J."/>
            <person name="Jeffries C.D."/>
            <person name="Detter J.C."/>
            <person name="Beck B."/>
            <person name="Woyke T."/>
            <person name="Bristow J."/>
            <person name="Eisen J.A."/>
            <person name="Markowitz V."/>
            <person name="Hugenholtz P."/>
            <person name="Kyrpides N.C."/>
            <person name="Klenk H.P."/>
        </authorList>
    </citation>
    <scope>NUCLEOTIDE SEQUENCE [LARGE SCALE GENOMIC DNA]</scope>
    <source>
        <strain evidence="4">ATCC 43644 / DSM 9630 / IS1B</strain>
    </source>
</reference>
<dbReference type="InParanoid" id="E8R2Z3"/>
<sequence length="449" mass="50010">MSDLHQRGFQPTPSRLRWNPSQPYVGQAVRVQLAEPISSEKPRGDQNAAETWEWDVGFSPDWRRVEFDRFDGSSPGDIVDRPAVWIVPTRPGRMRVGPLRLRSTRGERLALGWLDWQVLPLPTQGRPPSFNGGVGSLEKVEVTLEPNPVRPDEPMSFRLVIHGTAALSATQPPDLSRWNQLGIEVEPLEAFQPAADRLEWRATARTSRMGSLRLPPLVVSVFDPAWQRYVTRSSQTLELQVIVPRFDPNRSFASFAGPKRDGPLVLDPTRSASRPSPDGIKPSLIWGLVVGTAGLVLIGLLWRSLRIRSPRQRASRALRLWRERLGQLNSPNQASPTSASLESSTLAEELTKELDRILGIDAAGHPHPATRDLRTRWQQAADALGFDQLAWNQLQALADQLDQVRFGPTPTRPSPSQIIAQALEVFAILSGRSNGTDARRSACQFHCLN</sequence>